<name>A0A542ZF31_9MICO</name>
<dbReference type="OrthoDB" id="5167116at2"/>
<evidence type="ECO:0000313" key="3">
    <source>
        <dbReference type="Proteomes" id="UP000319514"/>
    </source>
</evidence>
<protein>
    <submittedName>
        <fullName evidence="2">Uncharacterized protein</fullName>
    </submittedName>
</protein>
<feature type="region of interest" description="Disordered" evidence="1">
    <location>
        <begin position="1"/>
        <end position="26"/>
    </location>
</feature>
<sequence>MFRPSATATARSQNSPRTPIAASRATSRRSMFGCATRLALAPQIYRRMWLPADPAGLVPLRRLPLPGPRREQQGRGGATALAVTIRFLIRCPLLQMCASLFPVQTTGRPTPPARYWFFYGALARELGSFEAADQEVLAHYELIREEFAAQGVKLPAAKPGTTNPVPGYHAFNRWRQDKFYDRFGDLRGVHRDATLTLAAAIRDAEARATGDPLSPSLGEVLSGDASVFQPPSDVQALTFSNEDTQEQYTIFQGSRAKNPKGARVHDPGGRYGDVKKHGPKEGFYHLAISTKGYDSYTRVVVDVDVAEAGQSESDAALPMLDAALAAAPGYFQAVAYDGQIYPRHALELLRRHGTYVVNHNGVKAKTHPHGVDGQAGLTVRQHGQYKDRAVRTHFAALPSQHHQRADGTVCTHHLVSDDGAVYPSDRPAGAGTPLKSGRVIVPAALRRHRRPRQGFEVALDYSIPCQHGDLTYSAALTETKPDSRGRVAWGSALSAHRVIPEAWTDRFREVFGARNQSESFFSWLEKCYFHKDRAASWGRQAQQCDLFMAALLHNAEAWAHYAYRHAPAPA</sequence>
<organism evidence="2 3">
    <name type="scientific">Oryzihumus leptocrescens</name>
    <dbReference type="NCBI Taxonomy" id="297536"/>
    <lineage>
        <taxon>Bacteria</taxon>
        <taxon>Bacillati</taxon>
        <taxon>Actinomycetota</taxon>
        <taxon>Actinomycetes</taxon>
        <taxon>Micrococcales</taxon>
        <taxon>Intrasporangiaceae</taxon>
        <taxon>Oryzihumus</taxon>
    </lineage>
</organism>
<accession>A0A542ZF31</accession>
<dbReference type="RefSeq" id="WP_141787009.1">
    <property type="nucleotide sequence ID" value="NZ_BAAAKX010000003.1"/>
</dbReference>
<evidence type="ECO:0000313" key="2">
    <source>
        <dbReference type="EMBL" id="TQL58927.1"/>
    </source>
</evidence>
<keyword evidence="3" id="KW-1185">Reference proteome</keyword>
<dbReference type="EMBL" id="VFOQ01000001">
    <property type="protein sequence ID" value="TQL58927.1"/>
    <property type="molecule type" value="Genomic_DNA"/>
</dbReference>
<comment type="caution">
    <text evidence="2">The sequence shown here is derived from an EMBL/GenBank/DDBJ whole genome shotgun (WGS) entry which is preliminary data.</text>
</comment>
<feature type="region of interest" description="Disordered" evidence="1">
    <location>
        <begin position="254"/>
        <end position="276"/>
    </location>
</feature>
<feature type="compositionally biased region" description="Polar residues" evidence="1">
    <location>
        <begin position="1"/>
        <end position="17"/>
    </location>
</feature>
<reference evidence="2 3" key="1">
    <citation type="submission" date="2019-06" db="EMBL/GenBank/DDBJ databases">
        <title>Sequencing the genomes of 1000 actinobacteria strains.</title>
        <authorList>
            <person name="Klenk H.-P."/>
        </authorList>
    </citation>
    <scope>NUCLEOTIDE SEQUENCE [LARGE SCALE GENOMIC DNA]</scope>
    <source>
        <strain evidence="2 3">DSM 18082</strain>
    </source>
</reference>
<feature type="compositionally biased region" description="Basic and acidic residues" evidence="1">
    <location>
        <begin position="263"/>
        <end position="276"/>
    </location>
</feature>
<dbReference type="AlphaFoldDB" id="A0A542ZF31"/>
<evidence type="ECO:0000256" key="1">
    <source>
        <dbReference type="SAM" id="MobiDB-lite"/>
    </source>
</evidence>
<proteinExistence type="predicted"/>
<dbReference type="Proteomes" id="UP000319514">
    <property type="component" value="Unassembled WGS sequence"/>
</dbReference>
<gene>
    <name evidence="2" type="ORF">FB474_0269</name>
</gene>